<dbReference type="Proteomes" id="UP000606653">
    <property type="component" value="Unassembled WGS sequence"/>
</dbReference>
<evidence type="ECO:0000259" key="2">
    <source>
        <dbReference type="Pfam" id="PF19701"/>
    </source>
</evidence>
<evidence type="ECO:0000313" key="4">
    <source>
        <dbReference type="Proteomes" id="UP000606653"/>
    </source>
</evidence>
<dbReference type="RefSeq" id="WP_018975777.1">
    <property type="nucleotide sequence ID" value="NZ_BMLN01000003.1"/>
</dbReference>
<organism evidence="3 4">
    <name type="scientific">Saccharibacillus kuerlensis</name>
    <dbReference type="NCBI Taxonomy" id="459527"/>
    <lineage>
        <taxon>Bacteria</taxon>
        <taxon>Bacillati</taxon>
        <taxon>Bacillota</taxon>
        <taxon>Bacilli</taxon>
        <taxon>Bacillales</taxon>
        <taxon>Paenibacillaceae</taxon>
        <taxon>Saccharibacillus</taxon>
    </lineage>
</organism>
<feature type="domain" description="DUF6199" evidence="2">
    <location>
        <begin position="4"/>
        <end position="61"/>
    </location>
</feature>
<accession>A0ABQ2KZC2</accession>
<evidence type="ECO:0000313" key="3">
    <source>
        <dbReference type="EMBL" id="GGN97069.1"/>
    </source>
</evidence>
<evidence type="ECO:0000256" key="1">
    <source>
        <dbReference type="SAM" id="Phobius"/>
    </source>
</evidence>
<feature type="transmembrane region" description="Helical" evidence="1">
    <location>
        <begin position="43"/>
        <end position="61"/>
    </location>
</feature>
<dbReference type="Pfam" id="PF19701">
    <property type="entry name" value="DUF6199"/>
    <property type="match status" value="1"/>
</dbReference>
<dbReference type="InterPro" id="IPR045679">
    <property type="entry name" value="DUF6199"/>
</dbReference>
<sequence length="64" mass="6905">MFLLFLVLLTFGAVNVLAPQFVWRMRSGRTTDGGSQSTAALLTLSRLAGMFALLAALFLLMNGL</sequence>
<dbReference type="EMBL" id="BMLN01000003">
    <property type="protein sequence ID" value="GGN97069.1"/>
    <property type="molecule type" value="Genomic_DNA"/>
</dbReference>
<protein>
    <recommendedName>
        <fullName evidence="2">DUF6199 domain-containing protein</fullName>
    </recommendedName>
</protein>
<proteinExistence type="predicted"/>
<keyword evidence="1" id="KW-1133">Transmembrane helix</keyword>
<keyword evidence="1" id="KW-0472">Membrane</keyword>
<name>A0ABQ2KZC2_9BACL</name>
<keyword evidence="1" id="KW-0812">Transmembrane</keyword>
<keyword evidence="4" id="KW-1185">Reference proteome</keyword>
<reference evidence="4" key="1">
    <citation type="journal article" date="2019" name="Int. J. Syst. Evol. Microbiol.">
        <title>The Global Catalogue of Microorganisms (GCM) 10K type strain sequencing project: providing services to taxonomists for standard genome sequencing and annotation.</title>
        <authorList>
            <consortium name="The Broad Institute Genomics Platform"/>
            <consortium name="The Broad Institute Genome Sequencing Center for Infectious Disease"/>
            <person name="Wu L."/>
            <person name="Ma J."/>
        </authorList>
    </citation>
    <scope>NUCLEOTIDE SEQUENCE [LARGE SCALE GENOMIC DNA]</scope>
    <source>
        <strain evidence="4">CGMCC 1.6964</strain>
    </source>
</reference>
<gene>
    <name evidence="3" type="ORF">GCM10010969_14630</name>
</gene>
<comment type="caution">
    <text evidence="3">The sequence shown here is derived from an EMBL/GenBank/DDBJ whole genome shotgun (WGS) entry which is preliminary data.</text>
</comment>